<dbReference type="InterPro" id="IPR038765">
    <property type="entry name" value="Papain-like_cys_pep_sf"/>
</dbReference>
<sequence>MCPSFAGIPCEEVSGYSKGYSYNIGDHFTGSSNHAWNAVYLEDQWHLLDSTWGAGKCGVKDFQFSFEYDEYYFLTHPALFILNHFPEDKKWQLLNSTVSLKEFEKSLYVKGEFYNLGLTTIKPDMSQIKTENGTVSISIEGTSPTLFLYNLNGTQRDGILTLKPCGMKLDLYPQRTGTHEVMIFAKTFLDETPSYKYICEYQLHCHTLNKEIKVPVDLVSPVGHSLMAEKAGLLQPSVSDPIVNTEDGKCSFRFLLNKDLCFTADLSTAAFEMSEQQKKSHIFIAREGKQVPYPAGTPLLHLFQGSHQAMEDSMSHGATMDSSIPPPGSLVAASLVDVDFPVFCVAPWDMESSIAWLGAGVAASGCCRDSRTRLDESSAPPGGAIGTRWSSIWKTSRWAIKWASLHH</sequence>
<dbReference type="InterPro" id="IPR052557">
    <property type="entry name" value="CAP/Cytokinesis_protein"/>
</dbReference>
<dbReference type="Pfam" id="PF23265">
    <property type="entry name" value="Ig-like_KY"/>
    <property type="match status" value="1"/>
</dbReference>
<dbReference type="GO" id="GO:0007517">
    <property type="term" value="P:muscle organ development"/>
    <property type="evidence" value="ECO:0007669"/>
    <property type="project" value="TreeGrafter"/>
</dbReference>
<reference evidence="2 3" key="1">
    <citation type="journal article" date="2021" name="Cell">
        <title>Tracing the genetic footprints of vertebrate landing in non-teleost ray-finned fishes.</title>
        <authorList>
            <person name="Bi X."/>
            <person name="Wang K."/>
            <person name="Yang L."/>
            <person name="Pan H."/>
            <person name="Jiang H."/>
            <person name="Wei Q."/>
            <person name="Fang M."/>
            <person name="Yu H."/>
            <person name="Zhu C."/>
            <person name="Cai Y."/>
            <person name="He Y."/>
            <person name="Gan X."/>
            <person name="Zeng H."/>
            <person name="Yu D."/>
            <person name="Zhu Y."/>
            <person name="Jiang H."/>
            <person name="Qiu Q."/>
            <person name="Yang H."/>
            <person name="Zhang Y.E."/>
            <person name="Wang W."/>
            <person name="Zhu M."/>
            <person name="He S."/>
            <person name="Zhang G."/>
        </authorList>
    </citation>
    <scope>NUCLEOTIDE SEQUENCE [LARGE SCALE GENOMIC DNA]</scope>
    <source>
        <strain evidence="2">Bchr_013</strain>
    </source>
</reference>
<dbReference type="Proteomes" id="UP000886611">
    <property type="component" value="Unassembled WGS sequence"/>
</dbReference>
<dbReference type="SUPFAM" id="SSF54001">
    <property type="entry name" value="Cysteine proteinases"/>
    <property type="match status" value="1"/>
</dbReference>
<keyword evidence="3" id="KW-1185">Reference proteome</keyword>
<gene>
    <name evidence="2" type="primary">Ky_0</name>
    <name evidence="2" type="ORF">GTO96_0001011</name>
</gene>
<dbReference type="Gene3D" id="3.10.620.30">
    <property type="match status" value="1"/>
</dbReference>
<accession>A0A8X7X707</accession>
<name>A0A8X7X707_POLSE</name>
<dbReference type="GO" id="GO:0007528">
    <property type="term" value="P:neuromuscular junction development"/>
    <property type="evidence" value="ECO:0007669"/>
    <property type="project" value="TreeGrafter"/>
</dbReference>
<dbReference type="EMBL" id="JAATIS010004040">
    <property type="protein sequence ID" value="KAG2463413.1"/>
    <property type="molecule type" value="Genomic_DNA"/>
</dbReference>
<feature type="domain" description="KY-like immunoglobulin-like" evidence="1">
    <location>
        <begin position="100"/>
        <end position="215"/>
    </location>
</feature>
<proteinExistence type="predicted"/>
<dbReference type="GO" id="GO:0005737">
    <property type="term" value="C:cytoplasm"/>
    <property type="evidence" value="ECO:0007669"/>
    <property type="project" value="TreeGrafter"/>
</dbReference>
<dbReference type="PANTHER" id="PTHR46333">
    <property type="entry name" value="CYTOKINESIS PROTEIN 3"/>
    <property type="match status" value="1"/>
</dbReference>
<evidence type="ECO:0000313" key="3">
    <source>
        <dbReference type="Proteomes" id="UP000886611"/>
    </source>
</evidence>
<feature type="non-terminal residue" evidence="2">
    <location>
        <position position="1"/>
    </location>
</feature>
<protein>
    <submittedName>
        <fullName evidence="2">KY peptidase</fullName>
    </submittedName>
</protein>
<evidence type="ECO:0000259" key="1">
    <source>
        <dbReference type="Pfam" id="PF23265"/>
    </source>
</evidence>
<feature type="non-terminal residue" evidence="2">
    <location>
        <position position="407"/>
    </location>
</feature>
<comment type="caution">
    <text evidence="2">The sequence shown here is derived from an EMBL/GenBank/DDBJ whole genome shotgun (WGS) entry which is preliminary data.</text>
</comment>
<dbReference type="PANTHER" id="PTHR46333:SF3">
    <property type="entry name" value="KYPHOSCOLIOSIS PEPTIDASE"/>
    <property type="match status" value="1"/>
</dbReference>
<organism evidence="2 3">
    <name type="scientific">Polypterus senegalus</name>
    <name type="common">Senegal bichir</name>
    <dbReference type="NCBI Taxonomy" id="55291"/>
    <lineage>
        <taxon>Eukaryota</taxon>
        <taxon>Metazoa</taxon>
        <taxon>Chordata</taxon>
        <taxon>Craniata</taxon>
        <taxon>Vertebrata</taxon>
        <taxon>Euteleostomi</taxon>
        <taxon>Actinopterygii</taxon>
        <taxon>Polypteriformes</taxon>
        <taxon>Polypteridae</taxon>
        <taxon>Polypterus</taxon>
    </lineage>
</organism>
<dbReference type="AlphaFoldDB" id="A0A8X7X707"/>
<dbReference type="InterPro" id="IPR056564">
    <property type="entry name" value="Ig-like_KY"/>
</dbReference>
<evidence type="ECO:0000313" key="2">
    <source>
        <dbReference type="EMBL" id="KAG2463413.1"/>
    </source>
</evidence>